<keyword evidence="3" id="KW-1185">Reference proteome</keyword>
<dbReference type="OrthoDB" id="45365at2759"/>
<gene>
    <name evidence="2" type="ORF">Taro_011112</name>
</gene>
<sequence length="408" mass="44523">MADGILASVGVLIPGLPNDVAAGILASLPVSHHARLRATCRAWRALLSTPPSVLAAWGLRRPRHLLCLFPQDPSLMPPYLFDPSTLAWLPLPTIPCSPHAYGLSNFVPVAAGACLYVLGGSHFDARAYPVDRPVPSAAAHRLDLSCSPPAWARLPDMLCPRGSFACAAVGGGPGDQILVAGGGSRHSMFPSDGSRVRSVERYDSGSGEWKAEAAMPRDRAGCTGWVCGGREGEEDEFWVMGGYGEYRTLGGVFRADVYYRDGVVMGLRSRKWRAIGEMWQEGERRKLGPIAVVDGEDGDTPAVFMLDQNDIFRYNMQSNCWVKEVTLRRKILGGEPCGFVAMDGELHVLTSTMPPFNPAELRRLPKKKATIELQAYDPRKRQWRLLTITAPFCSSVDFNVAALCTIRL</sequence>
<dbReference type="Gene3D" id="2.120.10.80">
    <property type="entry name" value="Kelch-type beta propeller"/>
    <property type="match status" value="1"/>
</dbReference>
<dbReference type="InterPro" id="IPR006652">
    <property type="entry name" value="Kelch_1"/>
</dbReference>
<feature type="domain" description="F-box" evidence="1">
    <location>
        <begin position="14"/>
        <end position="50"/>
    </location>
</feature>
<accession>A0A843U9R4</accession>
<dbReference type="SUPFAM" id="SSF81383">
    <property type="entry name" value="F-box domain"/>
    <property type="match status" value="1"/>
</dbReference>
<dbReference type="PANTHER" id="PTHR47850:SF1">
    <property type="entry name" value="F-BOX_KELCH-REPEAT PROTEIN OR23"/>
    <property type="match status" value="1"/>
</dbReference>
<dbReference type="AlphaFoldDB" id="A0A843U9R4"/>
<dbReference type="InterPro" id="IPR036047">
    <property type="entry name" value="F-box-like_dom_sf"/>
</dbReference>
<evidence type="ECO:0000313" key="2">
    <source>
        <dbReference type="EMBL" id="MQL78690.1"/>
    </source>
</evidence>
<organism evidence="2 3">
    <name type="scientific">Colocasia esculenta</name>
    <name type="common">Wild taro</name>
    <name type="synonym">Arum esculentum</name>
    <dbReference type="NCBI Taxonomy" id="4460"/>
    <lineage>
        <taxon>Eukaryota</taxon>
        <taxon>Viridiplantae</taxon>
        <taxon>Streptophyta</taxon>
        <taxon>Embryophyta</taxon>
        <taxon>Tracheophyta</taxon>
        <taxon>Spermatophyta</taxon>
        <taxon>Magnoliopsida</taxon>
        <taxon>Liliopsida</taxon>
        <taxon>Araceae</taxon>
        <taxon>Aroideae</taxon>
        <taxon>Colocasieae</taxon>
        <taxon>Colocasia</taxon>
    </lineage>
</organism>
<protein>
    <recommendedName>
        <fullName evidence="1">F-box domain-containing protein</fullName>
    </recommendedName>
</protein>
<reference evidence="2" key="1">
    <citation type="submission" date="2017-07" db="EMBL/GenBank/DDBJ databases">
        <title>Taro Niue Genome Assembly and Annotation.</title>
        <authorList>
            <person name="Atibalentja N."/>
            <person name="Keating K."/>
            <person name="Fields C.J."/>
        </authorList>
    </citation>
    <scope>NUCLEOTIDE SEQUENCE</scope>
    <source>
        <strain evidence="2">Niue_2</strain>
        <tissue evidence="2">Leaf</tissue>
    </source>
</reference>
<evidence type="ECO:0000313" key="3">
    <source>
        <dbReference type="Proteomes" id="UP000652761"/>
    </source>
</evidence>
<dbReference type="InterPro" id="IPR015915">
    <property type="entry name" value="Kelch-typ_b-propeller"/>
</dbReference>
<evidence type="ECO:0000259" key="1">
    <source>
        <dbReference type="Pfam" id="PF12937"/>
    </source>
</evidence>
<proteinExistence type="predicted"/>
<dbReference type="InterPro" id="IPR001810">
    <property type="entry name" value="F-box_dom"/>
</dbReference>
<dbReference type="SMR" id="A0A843U9R4"/>
<dbReference type="SUPFAM" id="SSF117281">
    <property type="entry name" value="Kelch motif"/>
    <property type="match status" value="1"/>
</dbReference>
<dbReference type="EMBL" id="NMUH01000413">
    <property type="protein sequence ID" value="MQL78690.1"/>
    <property type="molecule type" value="Genomic_DNA"/>
</dbReference>
<name>A0A843U9R4_COLES</name>
<dbReference type="PANTHER" id="PTHR47850">
    <property type="entry name" value="F-BOX/KELCH-REPEAT PROTEIN OR23"/>
    <property type="match status" value="1"/>
</dbReference>
<dbReference type="SMART" id="SM00612">
    <property type="entry name" value="Kelch"/>
    <property type="match status" value="2"/>
</dbReference>
<comment type="caution">
    <text evidence="2">The sequence shown here is derived from an EMBL/GenBank/DDBJ whole genome shotgun (WGS) entry which is preliminary data.</text>
</comment>
<dbReference type="Proteomes" id="UP000652761">
    <property type="component" value="Unassembled WGS sequence"/>
</dbReference>
<dbReference type="Pfam" id="PF12937">
    <property type="entry name" value="F-box-like"/>
    <property type="match status" value="1"/>
</dbReference>